<keyword evidence="1" id="KW-0472">Membrane</keyword>
<proteinExistence type="predicted"/>
<evidence type="ECO:0008006" key="3">
    <source>
        <dbReference type="Google" id="ProtNLM"/>
    </source>
</evidence>
<evidence type="ECO:0000313" key="2">
    <source>
        <dbReference type="EMBL" id="SUZ88116.1"/>
    </source>
</evidence>
<sequence>MRYSLQRLGCVILAVSAILTAWPTVVRTHNLEFTFTVLVIRADGKYQIDVTTDLDALALGVGLGANSATLARNLATMPKASLDERLTDLRQTLTEQLVMRFDGEAAKMDLEFPEFGSMMNAEVPSYIGLTARFTGVIPERARTFTFQADRQFPPVYLTVLDLAGGRDAQQLLLRGEESGRHTVNSLNNDEAERTWPVASRYLQLGISHIVPDGFDHALFVFGLFLLSTRLRALLWQISAFTAAHTITLALAAAGIITLSPAVVESLIALSIIYVAVENLITDRMTGWRPIIVFCFGLLHGLGFAGALSELALPGNQFLIGLLAFNTGVEIGQLTVLLAVFLLIGWTRHRRWYRTRVSLPCSLAIALVGLYWFLQRIVGLYP</sequence>
<dbReference type="AlphaFoldDB" id="A0A381R8Q7"/>
<organism evidence="2">
    <name type="scientific">marine metagenome</name>
    <dbReference type="NCBI Taxonomy" id="408172"/>
    <lineage>
        <taxon>unclassified sequences</taxon>
        <taxon>metagenomes</taxon>
        <taxon>ecological metagenomes</taxon>
    </lineage>
</organism>
<dbReference type="EMBL" id="UINC01001755">
    <property type="protein sequence ID" value="SUZ88116.1"/>
    <property type="molecule type" value="Genomic_DNA"/>
</dbReference>
<feature type="transmembrane region" description="Helical" evidence="1">
    <location>
        <begin position="356"/>
        <end position="373"/>
    </location>
</feature>
<reference evidence="2" key="1">
    <citation type="submission" date="2018-05" db="EMBL/GenBank/DDBJ databases">
        <authorList>
            <person name="Lanie J.A."/>
            <person name="Ng W.-L."/>
            <person name="Kazmierczak K.M."/>
            <person name="Andrzejewski T.M."/>
            <person name="Davidsen T.M."/>
            <person name="Wayne K.J."/>
            <person name="Tettelin H."/>
            <person name="Glass J.I."/>
            <person name="Rusch D."/>
            <person name="Podicherti R."/>
            <person name="Tsui H.-C.T."/>
            <person name="Winkler M.E."/>
        </authorList>
    </citation>
    <scope>NUCLEOTIDE SEQUENCE</scope>
</reference>
<feature type="transmembrane region" description="Helical" evidence="1">
    <location>
        <begin position="262"/>
        <end position="280"/>
    </location>
</feature>
<feature type="transmembrane region" description="Helical" evidence="1">
    <location>
        <begin position="287"/>
        <end position="307"/>
    </location>
</feature>
<dbReference type="Pfam" id="PF13795">
    <property type="entry name" value="HupE_UreJ_2"/>
    <property type="match status" value="1"/>
</dbReference>
<evidence type="ECO:0000256" key="1">
    <source>
        <dbReference type="SAM" id="Phobius"/>
    </source>
</evidence>
<name>A0A381R8Q7_9ZZZZ</name>
<gene>
    <name evidence="2" type="ORF">METZ01_LOCUS40970</name>
</gene>
<accession>A0A381R8Q7</accession>
<dbReference type="InterPro" id="IPR032809">
    <property type="entry name" value="Put_HupE_UreJ"/>
</dbReference>
<keyword evidence="1" id="KW-0812">Transmembrane</keyword>
<keyword evidence="1" id="KW-1133">Transmembrane helix</keyword>
<feature type="transmembrane region" description="Helical" evidence="1">
    <location>
        <begin position="319"/>
        <end position="344"/>
    </location>
</feature>
<protein>
    <recommendedName>
        <fullName evidence="3">HupE / UreJ protein</fullName>
    </recommendedName>
</protein>